<dbReference type="InterPro" id="IPR038765">
    <property type="entry name" value="Papain-like_cys_pep_sf"/>
</dbReference>
<dbReference type="PANTHER" id="PTHR47112">
    <property type="entry name" value="PX DOMAIN-CONTAINING PROTEIN"/>
    <property type="match status" value="1"/>
</dbReference>
<dbReference type="EMBL" id="BEYU01000038">
    <property type="protein sequence ID" value="GBG28040.1"/>
    <property type="molecule type" value="Genomic_DNA"/>
</dbReference>
<feature type="region of interest" description="Disordered" evidence="1">
    <location>
        <begin position="1"/>
        <end position="173"/>
    </location>
</feature>
<evidence type="ECO:0008006" key="4">
    <source>
        <dbReference type="Google" id="ProtNLM"/>
    </source>
</evidence>
<reference evidence="2 3" key="1">
    <citation type="submission" date="2017-12" db="EMBL/GenBank/DDBJ databases">
        <title>Sequencing, de novo assembly and annotation of complete genome of a new Thraustochytrid species, strain FCC1311.</title>
        <authorList>
            <person name="Sedici K."/>
            <person name="Godart F."/>
            <person name="Aiese Cigliano R."/>
            <person name="Sanseverino W."/>
            <person name="Barakat M."/>
            <person name="Ortet P."/>
            <person name="Marechal E."/>
            <person name="Cagnac O."/>
            <person name="Amato A."/>
        </authorList>
    </citation>
    <scope>NUCLEOTIDE SEQUENCE [LARGE SCALE GENOMIC DNA]</scope>
</reference>
<proteinExistence type="predicted"/>
<evidence type="ECO:0000313" key="2">
    <source>
        <dbReference type="EMBL" id="GBG28040.1"/>
    </source>
</evidence>
<dbReference type="AlphaFoldDB" id="A0A2R5GAL1"/>
<protein>
    <recommendedName>
        <fullName evidence="4">PH domain-containing protein</fullName>
    </recommendedName>
</protein>
<organism evidence="2 3">
    <name type="scientific">Hondaea fermentalgiana</name>
    <dbReference type="NCBI Taxonomy" id="2315210"/>
    <lineage>
        <taxon>Eukaryota</taxon>
        <taxon>Sar</taxon>
        <taxon>Stramenopiles</taxon>
        <taxon>Bigyra</taxon>
        <taxon>Labyrinthulomycetes</taxon>
        <taxon>Thraustochytrida</taxon>
        <taxon>Thraustochytriidae</taxon>
        <taxon>Hondaea</taxon>
    </lineage>
</organism>
<dbReference type="Proteomes" id="UP000241890">
    <property type="component" value="Unassembled WGS sequence"/>
</dbReference>
<comment type="caution">
    <text evidence="2">The sequence shown here is derived from an EMBL/GenBank/DDBJ whole genome shotgun (WGS) entry which is preliminary data.</text>
</comment>
<feature type="compositionally biased region" description="Basic and acidic residues" evidence="1">
    <location>
        <begin position="146"/>
        <end position="169"/>
    </location>
</feature>
<sequence>MWWQTRQAGTSGAEVGKDEAPPSEAMCTAAKAEAEENFSSRALREKERDRGRETADVHGGEEHEEVKSSEAGLEDSTFSLEKKKKKKKNRDGDHSMHKADNGGTISSAANAPIAPPQRANDVDDSDESGDESTLCTSFEDDGDTDSEARYSGVDEGRSANGEGTRKEDETNADTDTVVMESNVHKSRAAAALGFSGTLMRAKRSGGSSNKYGPLVVEFADKNAGWIELAKKGTITAVCCVGNEVQVWTRSNDKHVVYAATADEARDWMLRLSSPPPPNGTVLRNVVAWPDVRHPDDFGLGDIVMFRISQTIAGLQRALTGSPWDHTGIVVPSSWGMTFPCGYTSEEEPWMLVEATPDGVISCPLGRRIEQYRQDAGARACVRQLRHAKDGSRLGPGNATSDLAHLVTACLGAPYSYAKVVNVPSTPFEYVREHEEVESASGYFCSELCARALMCMRVLDGTKHHHPNAYWPKSFVVGQEVDRQLDSNYTLSPELPVDLTHF</sequence>
<keyword evidence="3" id="KW-1185">Reference proteome</keyword>
<feature type="compositionally biased region" description="Basic and acidic residues" evidence="1">
    <location>
        <begin position="42"/>
        <end position="68"/>
    </location>
</feature>
<dbReference type="PANTHER" id="PTHR47112:SF1">
    <property type="entry name" value="PX DOMAIN-CONTAINING PROTEIN"/>
    <property type="match status" value="1"/>
</dbReference>
<dbReference type="SUPFAM" id="SSF54001">
    <property type="entry name" value="Cysteine proteinases"/>
    <property type="match status" value="1"/>
</dbReference>
<dbReference type="Gene3D" id="3.90.1720.10">
    <property type="entry name" value="endopeptidase domain like (from Nostoc punctiforme)"/>
    <property type="match status" value="1"/>
</dbReference>
<dbReference type="OrthoDB" id="289113at2759"/>
<dbReference type="InParanoid" id="A0A2R5GAL1"/>
<accession>A0A2R5GAL1</accession>
<evidence type="ECO:0000256" key="1">
    <source>
        <dbReference type="SAM" id="MobiDB-lite"/>
    </source>
</evidence>
<feature type="compositionally biased region" description="Basic and acidic residues" evidence="1">
    <location>
        <begin position="90"/>
        <end position="100"/>
    </location>
</feature>
<evidence type="ECO:0000313" key="3">
    <source>
        <dbReference type="Proteomes" id="UP000241890"/>
    </source>
</evidence>
<name>A0A2R5GAL1_9STRA</name>
<gene>
    <name evidence="2" type="ORF">FCC1311_042632</name>
</gene>
<feature type="compositionally biased region" description="Polar residues" evidence="1">
    <location>
        <begin position="1"/>
        <end position="10"/>
    </location>
</feature>